<dbReference type="InterPro" id="IPR000571">
    <property type="entry name" value="Znf_CCCH"/>
</dbReference>
<dbReference type="InterPro" id="IPR054429">
    <property type="entry name" value="Znf-CCCH_Muscleblind-like"/>
</dbReference>
<evidence type="ECO:0000256" key="6">
    <source>
        <dbReference type="PROSITE-ProRule" id="PRU00723"/>
    </source>
</evidence>
<feature type="zinc finger region" description="C3H1-type" evidence="6">
    <location>
        <begin position="513"/>
        <end position="539"/>
    </location>
</feature>
<reference evidence="10 11" key="1">
    <citation type="submission" date="2019-07" db="EMBL/GenBank/DDBJ databases">
        <authorList>
            <person name="Jastrzebski P J."/>
            <person name="Paukszto L."/>
            <person name="Jastrzebski P J."/>
        </authorList>
    </citation>
    <scope>NUCLEOTIDE SEQUENCE [LARGE SCALE GENOMIC DNA]</scope>
    <source>
        <strain evidence="10 11">WMS-il1</strain>
    </source>
</reference>
<feature type="compositionally biased region" description="Polar residues" evidence="7">
    <location>
        <begin position="57"/>
        <end position="68"/>
    </location>
</feature>
<feature type="domain" description="C3H1-type" evidence="9">
    <location>
        <begin position="189"/>
        <end position="217"/>
    </location>
</feature>
<feature type="zinc finger region" description="C3H1-type" evidence="6">
    <location>
        <begin position="223"/>
        <end position="250"/>
    </location>
</feature>
<dbReference type="GO" id="GO:0043484">
    <property type="term" value="P:regulation of RNA splicing"/>
    <property type="evidence" value="ECO:0007669"/>
    <property type="project" value="TreeGrafter"/>
</dbReference>
<evidence type="ECO:0000259" key="9">
    <source>
        <dbReference type="PROSITE" id="PS50103"/>
    </source>
</evidence>
<keyword evidence="4 6" id="KW-0862">Zinc</keyword>
<evidence type="ECO:0000256" key="4">
    <source>
        <dbReference type="ARBA" id="ARBA00022833"/>
    </source>
</evidence>
<organism evidence="10 11">
    <name type="scientific">Hymenolepis diminuta</name>
    <name type="common">Rat tapeworm</name>
    <dbReference type="NCBI Taxonomy" id="6216"/>
    <lineage>
        <taxon>Eukaryota</taxon>
        <taxon>Metazoa</taxon>
        <taxon>Spiralia</taxon>
        <taxon>Lophotrochozoa</taxon>
        <taxon>Platyhelminthes</taxon>
        <taxon>Cestoda</taxon>
        <taxon>Eucestoda</taxon>
        <taxon>Cyclophyllidea</taxon>
        <taxon>Hymenolepididae</taxon>
        <taxon>Hymenolepis</taxon>
    </lineage>
</organism>
<feature type="region of interest" description="Disordered" evidence="7">
    <location>
        <begin position="563"/>
        <end position="616"/>
    </location>
</feature>
<gene>
    <name evidence="10" type="ORF">WMSIL1_LOCUS12988</name>
</gene>
<feature type="compositionally biased region" description="Low complexity" evidence="7">
    <location>
        <begin position="575"/>
        <end position="587"/>
    </location>
</feature>
<accession>A0A564Z6K4</accession>
<keyword evidence="3 6" id="KW-0863">Zinc-finger</keyword>
<protein>
    <recommendedName>
        <fullName evidence="9">C3H1-type domain-containing protein</fullName>
    </recommendedName>
</protein>
<dbReference type="EMBL" id="CABIJS010000677">
    <property type="protein sequence ID" value="VUZ55056.1"/>
    <property type="molecule type" value="Genomic_DNA"/>
</dbReference>
<feature type="domain" description="C3H1-type" evidence="9">
    <location>
        <begin position="513"/>
        <end position="539"/>
    </location>
</feature>
<evidence type="ECO:0000256" key="8">
    <source>
        <dbReference type="SAM" id="SignalP"/>
    </source>
</evidence>
<evidence type="ECO:0000256" key="1">
    <source>
        <dbReference type="ARBA" id="ARBA00022723"/>
    </source>
</evidence>
<feature type="zinc finger region" description="C3H1-type" evidence="6">
    <location>
        <begin position="479"/>
        <end position="505"/>
    </location>
</feature>
<dbReference type="PROSITE" id="PS50103">
    <property type="entry name" value="ZF_C3H1"/>
    <property type="match status" value="4"/>
</dbReference>
<dbReference type="SMART" id="SM00356">
    <property type="entry name" value="ZnF_C3H1"/>
    <property type="match status" value="4"/>
</dbReference>
<feature type="zinc finger region" description="C3H1-type" evidence="6">
    <location>
        <begin position="189"/>
        <end position="217"/>
    </location>
</feature>
<keyword evidence="2" id="KW-0677">Repeat</keyword>
<proteinExistence type="inferred from homology"/>
<dbReference type="Pfam" id="PF22628">
    <property type="entry name" value="zf-CCCH_10"/>
    <property type="match status" value="2"/>
</dbReference>
<feature type="domain" description="C3H1-type" evidence="9">
    <location>
        <begin position="223"/>
        <end position="250"/>
    </location>
</feature>
<sequence length="616" mass="67098">FSSIILFRCSSIIVRVIAVQTVTTVKSISEALIVQMDQNNNNNNSPNNNPYSIYGMSDSTGNGDPASQQSAALMQMYAALTQNLTQNYFPIGSNGQVPIPFNLYSTSAPQITANTQAIGYSATNIQQSNLAAFNPLQNMNQLDVNPRPNYQVVLGNGSSMRTTQQTVGNVANNQTNAAYSHSNTRDSSWLKLAVCPNFLAGTCSYSRDDCEYAHPEANIRVENGTVTVCFDHMKRGECKHPSCKYFHVSDRQKAIVEKQGGNHRPNSINATNIFPGPCLSDQLNFAFGTTQTSSLVQPQITSEALLFALKRGGQIPFQQILPLNPNPFVPYLRNFGMGQNVQENISTTYATGFPLSDPSSLALATYRIKRATELSIENTLNSVLGSKRTTDGNGSEILAPPMKRPCMESALPAMANEHLNGDAISMLNPVHLPDGNYYTNSTNLSNAHSPSTTHPSILSGGRSFQTRCALLTEDGQPVESVEVCRDFLAGRCSRSVSCNYLHAENLKNLEVVNNRVQICRDALSDRCDRDKCRHYHIPTEILIKHVPTHGLDNNESIETAAENAAVNKSSSLKRTTSNSNSAGTNGNFRSPGLERVFLSPQSSDPRLARGDPNGSC</sequence>
<dbReference type="Proteomes" id="UP000321570">
    <property type="component" value="Unassembled WGS sequence"/>
</dbReference>
<name>A0A564Z6K4_HYMDI</name>
<feature type="compositionally biased region" description="Low complexity" evidence="7">
    <location>
        <begin position="39"/>
        <end position="50"/>
    </location>
</feature>
<evidence type="ECO:0000256" key="5">
    <source>
        <dbReference type="ARBA" id="ARBA00038226"/>
    </source>
</evidence>
<comment type="similarity">
    <text evidence="5">Belongs to the muscleblind family.</text>
</comment>
<feature type="chain" id="PRO_5021982951" description="C3H1-type domain-containing protein" evidence="8">
    <location>
        <begin position="19"/>
        <end position="616"/>
    </location>
</feature>
<dbReference type="AlphaFoldDB" id="A0A564Z6K4"/>
<dbReference type="GO" id="GO:0008270">
    <property type="term" value="F:zinc ion binding"/>
    <property type="evidence" value="ECO:0007669"/>
    <property type="project" value="UniProtKB-KW"/>
</dbReference>
<feature type="domain" description="C3H1-type" evidence="9">
    <location>
        <begin position="479"/>
        <end position="505"/>
    </location>
</feature>
<feature type="signal peptide" evidence="8">
    <location>
        <begin position="1"/>
        <end position="18"/>
    </location>
</feature>
<dbReference type="PANTHER" id="PTHR12675">
    <property type="entry name" value="MUSCLEBLIND-LIKE PROTEIN"/>
    <property type="match status" value="1"/>
</dbReference>
<dbReference type="GO" id="GO:0003723">
    <property type="term" value="F:RNA binding"/>
    <property type="evidence" value="ECO:0007669"/>
    <property type="project" value="TreeGrafter"/>
</dbReference>
<evidence type="ECO:0000256" key="2">
    <source>
        <dbReference type="ARBA" id="ARBA00022737"/>
    </source>
</evidence>
<evidence type="ECO:0000256" key="7">
    <source>
        <dbReference type="SAM" id="MobiDB-lite"/>
    </source>
</evidence>
<evidence type="ECO:0000313" key="11">
    <source>
        <dbReference type="Proteomes" id="UP000321570"/>
    </source>
</evidence>
<evidence type="ECO:0000256" key="3">
    <source>
        <dbReference type="ARBA" id="ARBA00022771"/>
    </source>
</evidence>
<feature type="region of interest" description="Disordered" evidence="7">
    <location>
        <begin position="38"/>
        <end position="68"/>
    </location>
</feature>
<keyword evidence="1 6" id="KW-0479">Metal-binding</keyword>
<dbReference type="PANTHER" id="PTHR12675:SF12">
    <property type="entry name" value="PROTEIN MUSCLEBLIND"/>
    <property type="match status" value="1"/>
</dbReference>
<keyword evidence="8" id="KW-0732">Signal</keyword>
<keyword evidence="11" id="KW-1185">Reference proteome</keyword>
<dbReference type="Gene3D" id="3.30.1370.210">
    <property type="match status" value="2"/>
</dbReference>
<evidence type="ECO:0000313" key="10">
    <source>
        <dbReference type="EMBL" id="VUZ55056.1"/>
    </source>
</evidence>
<feature type="non-terminal residue" evidence="10">
    <location>
        <position position="1"/>
    </location>
</feature>